<evidence type="ECO:0000313" key="9">
    <source>
        <dbReference type="Proteomes" id="UP000268192"/>
    </source>
</evidence>
<gene>
    <name evidence="6 8" type="primary">tilS</name>
    <name evidence="8" type="ORF">D5400_19230</name>
</gene>
<comment type="catalytic activity">
    <reaction evidence="5 6">
        <text>cytidine(34) in tRNA(Ile2) + L-lysine + ATP = lysidine(34) in tRNA(Ile2) + AMP + diphosphate + H(+)</text>
        <dbReference type="Rhea" id="RHEA:43744"/>
        <dbReference type="Rhea" id="RHEA-COMP:10625"/>
        <dbReference type="Rhea" id="RHEA-COMP:10670"/>
        <dbReference type="ChEBI" id="CHEBI:15378"/>
        <dbReference type="ChEBI" id="CHEBI:30616"/>
        <dbReference type="ChEBI" id="CHEBI:32551"/>
        <dbReference type="ChEBI" id="CHEBI:33019"/>
        <dbReference type="ChEBI" id="CHEBI:82748"/>
        <dbReference type="ChEBI" id="CHEBI:83665"/>
        <dbReference type="ChEBI" id="CHEBI:456215"/>
        <dbReference type="EC" id="6.3.4.19"/>
    </reaction>
</comment>
<evidence type="ECO:0000256" key="3">
    <source>
        <dbReference type="ARBA" id="ARBA00022741"/>
    </source>
</evidence>
<dbReference type="NCBIfam" id="TIGR02432">
    <property type="entry name" value="lysidine_TilS_N"/>
    <property type="match status" value="1"/>
</dbReference>
<evidence type="ECO:0000256" key="6">
    <source>
        <dbReference type="HAMAP-Rule" id="MF_01161"/>
    </source>
</evidence>
<dbReference type="InterPro" id="IPR012795">
    <property type="entry name" value="tRNA_Ile_lys_synt_N"/>
</dbReference>
<dbReference type="GO" id="GO:0032267">
    <property type="term" value="F:tRNA(Ile)-lysidine synthase activity"/>
    <property type="evidence" value="ECO:0007669"/>
    <property type="project" value="UniProtKB-EC"/>
</dbReference>
<dbReference type="Gene3D" id="3.40.50.620">
    <property type="entry name" value="HUPs"/>
    <property type="match status" value="1"/>
</dbReference>
<dbReference type="InterPro" id="IPR012094">
    <property type="entry name" value="tRNA_Ile_lys_synt"/>
</dbReference>
<dbReference type="EMBL" id="CP032509">
    <property type="protein sequence ID" value="AZN73139.1"/>
    <property type="molecule type" value="Genomic_DNA"/>
</dbReference>
<sequence>MAERGPAPEFAAARCLENVIDPSRPLLLAVSGGSDSMAMLLAFHRTVTRAYPAIRISAATIDHRLRAEAADEAAAVAAFCASLGIDHRILPWIGAKPSSGIQAAARLARYRLLADEAGRISAGAVLTAHTIDDQFETIQMRADRQGDTDAFGSAGMAPQMLFEKKTWVVRPFLNCRRADLRNYLEAQGVDWIDDPSNADHRYERVRQRSKAPLNNTDVGEFLRRTETAAVMRGDRAELVAAAIEAHASQWRCALFVMRDDGTLSRSLFAEVVAELIALAGGLVYPIAGPKIVKLRTFLDEAKPGSRLALGRCIVMRRAGNVLIWREDRGFADLIVEPRSVGLWDGRFRVENPTDRPVLITRMAPMTDSEDLDVPDAATASIAAAARSALPRAHFTSPELGESRGHGRGIQPIPAIARYDTFLPVFERTIGRSLTRLLGLELYPAPPLGTVNLDRMMRQ</sequence>
<keyword evidence="6" id="KW-0963">Cytoplasm</keyword>
<evidence type="ECO:0000256" key="4">
    <source>
        <dbReference type="ARBA" id="ARBA00022840"/>
    </source>
</evidence>
<name>A0A3Q8XSN1_9HYPH</name>
<evidence type="ECO:0000256" key="2">
    <source>
        <dbReference type="ARBA" id="ARBA00022694"/>
    </source>
</evidence>
<dbReference type="InterPro" id="IPR014729">
    <property type="entry name" value="Rossmann-like_a/b/a_fold"/>
</dbReference>
<dbReference type="HAMAP" id="MF_01161">
    <property type="entry name" value="tRNA_Ile_lys_synt"/>
    <property type="match status" value="1"/>
</dbReference>
<protein>
    <recommendedName>
        <fullName evidence="6">tRNA(Ile)-lysidine synthase</fullName>
        <ecNumber evidence="6">6.3.4.19</ecNumber>
    </recommendedName>
    <alternativeName>
        <fullName evidence="6">tRNA(Ile)-2-lysyl-cytidine synthase</fullName>
    </alternativeName>
    <alternativeName>
        <fullName evidence="6">tRNA(Ile)-lysidine synthetase</fullName>
    </alternativeName>
</protein>
<comment type="subcellular location">
    <subcellularLocation>
        <location evidence="6">Cytoplasm</location>
    </subcellularLocation>
</comment>
<dbReference type="Proteomes" id="UP000268192">
    <property type="component" value="Chromosome"/>
</dbReference>
<comment type="domain">
    <text evidence="6">The N-terminal region contains the highly conserved SGGXDS motif, predicted to be a P-loop motif involved in ATP binding.</text>
</comment>
<dbReference type="Pfam" id="PF01171">
    <property type="entry name" value="ATP_bind_3"/>
    <property type="match status" value="1"/>
</dbReference>
<reference evidence="8 9" key="1">
    <citation type="submission" date="2018-09" db="EMBL/GenBank/DDBJ databases">
        <title>Marinorhizobium profundi gen. nov., sp. nov., isolated from a deep-sea sediment sample from the New Britain Trench and proposal of Marinorhizobiaceae fam. nov. in the order Rhizobiales of the class Alphaproteobacteria.</title>
        <authorList>
            <person name="Cao J."/>
        </authorList>
    </citation>
    <scope>NUCLEOTIDE SEQUENCE [LARGE SCALE GENOMIC DNA]</scope>
    <source>
        <strain evidence="8 9">WS11</strain>
    </source>
</reference>
<dbReference type="PANTHER" id="PTHR43033">
    <property type="entry name" value="TRNA(ILE)-LYSIDINE SYNTHASE-RELATED"/>
    <property type="match status" value="1"/>
</dbReference>
<dbReference type="PANTHER" id="PTHR43033:SF1">
    <property type="entry name" value="TRNA(ILE)-LYSIDINE SYNTHASE-RELATED"/>
    <property type="match status" value="1"/>
</dbReference>
<keyword evidence="9" id="KW-1185">Reference proteome</keyword>
<evidence type="ECO:0000256" key="1">
    <source>
        <dbReference type="ARBA" id="ARBA00022598"/>
    </source>
</evidence>
<keyword evidence="2 6" id="KW-0819">tRNA processing</keyword>
<dbReference type="GO" id="GO:0005524">
    <property type="term" value="F:ATP binding"/>
    <property type="evidence" value="ECO:0007669"/>
    <property type="project" value="UniProtKB-UniRule"/>
</dbReference>
<evidence type="ECO:0000313" key="8">
    <source>
        <dbReference type="EMBL" id="AZN73139.1"/>
    </source>
</evidence>
<accession>A0A3Q8XSN1</accession>
<keyword evidence="4 6" id="KW-0067">ATP-binding</keyword>
<dbReference type="InterPro" id="IPR011063">
    <property type="entry name" value="TilS/TtcA_N"/>
</dbReference>
<feature type="domain" description="tRNA(Ile)-lysidine/2-thiocytidine synthase N-terminal" evidence="7">
    <location>
        <begin position="26"/>
        <end position="209"/>
    </location>
</feature>
<keyword evidence="1 6" id="KW-0436">Ligase</keyword>
<feature type="binding site" evidence="6">
    <location>
        <begin position="31"/>
        <end position="36"/>
    </location>
    <ligand>
        <name>ATP</name>
        <dbReference type="ChEBI" id="CHEBI:30616"/>
    </ligand>
</feature>
<comment type="function">
    <text evidence="6">Ligates lysine onto the cytidine present at position 34 of the AUA codon-specific tRNA(Ile) that contains the anticodon CAU, in an ATP-dependent manner. Cytidine is converted to lysidine, thus changing the amino acid specificity of the tRNA from methionine to isoleucine.</text>
</comment>
<comment type="similarity">
    <text evidence="6">Belongs to the tRNA(Ile)-lysidine synthase family.</text>
</comment>
<keyword evidence="3 6" id="KW-0547">Nucleotide-binding</keyword>
<proteinExistence type="inferred from homology"/>
<dbReference type="OrthoDB" id="9807403at2"/>
<dbReference type="SUPFAM" id="SSF52402">
    <property type="entry name" value="Adenine nucleotide alpha hydrolases-like"/>
    <property type="match status" value="1"/>
</dbReference>
<evidence type="ECO:0000256" key="5">
    <source>
        <dbReference type="ARBA" id="ARBA00048539"/>
    </source>
</evidence>
<dbReference type="GO" id="GO:0005737">
    <property type="term" value="C:cytoplasm"/>
    <property type="evidence" value="ECO:0007669"/>
    <property type="project" value="UniProtKB-SubCell"/>
</dbReference>
<dbReference type="CDD" id="cd01992">
    <property type="entry name" value="TilS_N"/>
    <property type="match status" value="1"/>
</dbReference>
<dbReference type="EC" id="6.3.4.19" evidence="6"/>
<evidence type="ECO:0000259" key="7">
    <source>
        <dbReference type="Pfam" id="PF01171"/>
    </source>
</evidence>
<dbReference type="GO" id="GO:0006400">
    <property type="term" value="P:tRNA modification"/>
    <property type="evidence" value="ECO:0007669"/>
    <property type="project" value="UniProtKB-UniRule"/>
</dbReference>
<organism evidence="8 9">
    <name type="scientific">Georhizobium profundi</name>
    <dbReference type="NCBI Taxonomy" id="2341112"/>
    <lineage>
        <taxon>Bacteria</taxon>
        <taxon>Pseudomonadati</taxon>
        <taxon>Pseudomonadota</taxon>
        <taxon>Alphaproteobacteria</taxon>
        <taxon>Hyphomicrobiales</taxon>
        <taxon>Rhizobiaceae</taxon>
        <taxon>Georhizobium</taxon>
    </lineage>
</organism>
<dbReference type="KEGG" id="abaw:D5400_19230"/>
<dbReference type="RefSeq" id="WP_126011748.1">
    <property type="nucleotide sequence ID" value="NZ_CP032509.1"/>
</dbReference>
<dbReference type="AlphaFoldDB" id="A0A3Q8XSN1"/>